<dbReference type="AlphaFoldDB" id="A0A1F6VBR8"/>
<comment type="catalytic activity">
    <reaction evidence="6">
        <text>cytidine(34) in tRNA(Ile2) + L-lysine + ATP = lysidine(34) in tRNA(Ile2) + AMP + diphosphate + H(+)</text>
        <dbReference type="Rhea" id="RHEA:43744"/>
        <dbReference type="Rhea" id="RHEA-COMP:10625"/>
        <dbReference type="Rhea" id="RHEA-COMP:10670"/>
        <dbReference type="ChEBI" id="CHEBI:15378"/>
        <dbReference type="ChEBI" id="CHEBI:30616"/>
        <dbReference type="ChEBI" id="CHEBI:32551"/>
        <dbReference type="ChEBI" id="CHEBI:33019"/>
        <dbReference type="ChEBI" id="CHEBI:82748"/>
        <dbReference type="ChEBI" id="CHEBI:83665"/>
        <dbReference type="ChEBI" id="CHEBI:456215"/>
        <dbReference type="EC" id="6.3.4.19"/>
    </reaction>
</comment>
<organism evidence="9 10">
    <name type="scientific">Candidatus Muproteobacteria bacterium RBG_16_60_9</name>
    <dbReference type="NCBI Taxonomy" id="1817755"/>
    <lineage>
        <taxon>Bacteria</taxon>
        <taxon>Pseudomonadati</taxon>
        <taxon>Pseudomonadota</taxon>
        <taxon>Candidatus Muproteobacteria</taxon>
    </lineage>
</organism>
<dbReference type="SUPFAM" id="SSF52402">
    <property type="entry name" value="Adenine nucleotide alpha hydrolases-like"/>
    <property type="match status" value="1"/>
</dbReference>
<keyword evidence="5" id="KW-0067">ATP-binding</keyword>
<evidence type="ECO:0000313" key="10">
    <source>
        <dbReference type="Proteomes" id="UP000179076"/>
    </source>
</evidence>
<dbReference type="InterPro" id="IPR014729">
    <property type="entry name" value="Rossmann-like_a/b/a_fold"/>
</dbReference>
<dbReference type="GO" id="GO:0032267">
    <property type="term" value="F:tRNA(Ile)-lysidine synthase activity"/>
    <property type="evidence" value="ECO:0007669"/>
    <property type="project" value="UniProtKB-EC"/>
</dbReference>
<reference evidence="9 10" key="1">
    <citation type="journal article" date="2016" name="Nat. Commun.">
        <title>Thousands of microbial genomes shed light on interconnected biogeochemical processes in an aquifer system.</title>
        <authorList>
            <person name="Anantharaman K."/>
            <person name="Brown C.T."/>
            <person name="Hug L.A."/>
            <person name="Sharon I."/>
            <person name="Castelle C.J."/>
            <person name="Probst A.J."/>
            <person name="Thomas B.C."/>
            <person name="Singh A."/>
            <person name="Wilkins M.J."/>
            <person name="Karaoz U."/>
            <person name="Brodie E.L."/>
            <person name="Williams K.H."/>
            <person name="Hubbard S.S."/>
            <person name="Banfield J.F."/>
        </authorList>
    </citation>
    <scope>NUCLEOTIDE SEQUENCE [LARGE SCALE GENOMIC DNA]</scope>
</reference>
<keyword evidence="3" id="KW-0819">tRNA processing</keyword>
<dbReference type="InterPro" id="IPR012094">
    <property type="entry name" value="tRNA_Ile_lys_synt"/>
</dbReference>
<evidence type="ECO:0000256" key="7">
    <source>
        <dbReference type="SAM" id="MobiDB-lite"/>
    </source>
</evidence>
<name>A0A1F6VBR8_9PROT</name>
<dbReference type="CDD" id="cd01992">
    <property type="entry name" value="TilS_N"/>
    <property type="match status" value="1"/>
</dbReference>
<accession>A0A1F6VBR8</accession>
<proteinExistence type="inferred from homology"/>
<dbReference type="EC" id="6.3.4.19" evidence="1"/>
<dbReference type="InterPro" id="IPR012795">
    <property type="entry name" value="tRNA_Ile_lys_synt_N"/>
</dbReference>
<dbReference type="Pfam" id="PF01171">
    <property type="entry name" value="ATP_bind_3"/>
    <property type="match status" value="1"/>
</dbReference>
<dbReference type="Proteomes" id="UP000179076">
    <property type="component" value="Unassembled WGS sequence"/>
</dbReference>
<evidence type="ECO:0000256" key="1">
    <source>
        <dbReference type="ARBA" id="ARBA00013267"/>
    </source>
</evidence>
<dbReference type="GO" id="GO:0005524">
    <property type="term" value="F:ATP binding"/>
    <property type="evidence" value="ECO:0007669"/>
    <property type="project" value="UniProtKB-KW"/>
</dbReference>
<dbReference type="PANTHER" id="PTHR43033:SF1">
    <property type="entry name" value="TRNA(ILE)-LYSIDINE SYNTHASE-RELATED"/>
    <property type="match status" value="1"/>
</dbReference>
<evidence type="ECO:0000256" key="6">
    <source>
        <dbReference type="ARBA" id="ARBA00048539"/>
    </source>
</evidence>
<dbReference type="HAMAP" id="MF_01161">
    <property type="entry name" value="tRNA_Ile_lys_synt"/>
    <property type="match status" value="1"/>
</dbReference>
<feature type="compositionally biased region" description="Basic and acidic residues" evidence="7">
    <location>
        <begin position="1"/>
        <end position="17"/>
    </location>
</feature>
<dbReference type="PANTHER" id="PTHR43033">
    <property type="entry name" value="TRNA(ILE)-LYSIDINE SYNTHASE-RELATED"/>
    <property type="match status" value="1"/>
</dbReference>
<feature type="region of interest" description="Disordered" evidence="7">
    <location>
        <begin position="1"/>
        <end position="22"/>
    </location>
</feature>
<keyword evidence="4" id="KW-0547">Nucleotide-binding</keyword>
<evidence type="ECO:0000256" key="2">
    <source>
        <dbReference type="ARBA" id="ARBA00022598"/>
    </source>
</evidence>
<keyword evidence="2" id="KW-0436">Ligase</keyword>
<feature type="domain" description="tRNA(Ile)-lysidine/2-thiocytidine synthase N-terminal" evidence="8">
    <location>
        <begin position="44"/>
        <end position="222"/>
    </location>
</feature>
<gene>
    <name evidence="9" type="ORF">A2W18_02030</name>
</gene>
<sequence>MENFKNSDGDRPPSTERRRQRPFTSVALGAVLRDELFLTPDVDMYVAYSGGMDSHVLLHALSALRHGTSWRVTALHIDHGLQPDSAQWSRHCAAVCAALDLPYRSQRVTVTGVATRGMEDAALRARYAALAAQLPRDAVLLTAHHRDDQAETLLLQLLRGAGVAGLAAMPAIVPFAHGRLVRPLLGFERAALAQYGREHELQWIDDPSNFAVEPARNFLRHRIWPLLNARWPAAVDRVAVTA</sequence>
<protein>
    <recommendedName>
        <fullName evidence="1">tRNA(Ile)-lysidine synthetase</fullName>
        <ecNumber evidence="1">6.3.4.19</ecNumber>
    </recommendedName>
</protein>
<dbReference type="Gene3D" id="3.40.50.620">
    <property type="entry name" value="HUPs"/>
    <property type="match status" value="1"/>
</dbReference>
<evidence type="ECO:0000256" key="4">
    <source>
        <dbReference type="ARBA" id="ARBA00022741"/>
    </source>
</evidence>
<evidence type="ECO:0000313" key="9">
    <source>
        <dbReference type="EMBL" id="OGI67018.1"/>
    </source>
</evidence>
<dbReference type="NCBIfam" id="TIGR02432">
    <property type="entry name" value="lysidine_TilS_N"/>
    <property type="match status" value="1"/>
</dbReference>
<dbReference type="EMBL" id="MFSP01000071">
    <property type="protein sequence ID" value="OGI67018.1"/>
    <property type="molecule type" value="Genomic_DNA"/>
</dbReference>
<dbReference type="GO" id="GO:0008033">
    <property type="term" value="P:tRNA processing"/>
    <property type="evidence" value="ECO:0007669"/>
    <property type="project" value="UniProtKB-KW"/>
</dbReference>
<evidence type="ECO:0000256" key="3">
    <source>
        <dbReference type="ARBA" id="ARBA00022694"/>
    </source>
</evidence>
<dbReference type="InterPro" id="IPR011063">
    <property type="entry name" value="TilS/TtcA_N"/>
</dbReference>
<comment type="caution">
    <text evidence="9">The sequence shown here is derived from an EMBL/GenBank/DDBJ whole genome shotgun (WGS) entry which is preliminary data.</text>
</comment>
<feature type="non-terminal residue" evidence="9">
    <location>
        <position position="242"/>
    </location>
</feature>
<evidence type="ECO:0000259" key="8">
    <source>
        <dbReference type="Pfam" id="PF01171"/>
    </source>
</evidence>
<evidence type="ECO:0000256" key="5">
    <source>
        <dbReference type="ARBA" id="ARBA00022840"/>
    </source>
</evidence>